<evidence type="ECO:0000256" key="3">
    <source>
        <dbReference type="SAM" id="MobiDB-lite"/>
    </source>
</evidence>
<dbReference type="Pfam" id="PF07714">
    <property type="entry name" value="PK_Tyr_Ser-Thr"/>
    <property type="match status" value="1"/>
</dbReference>
<evidence type="ECO:0000256" key="2">
    <source>
        <dbReference type="ARBA" id="ARBA00022840"/>
    </source>
</evidence>
<feature type="region of interest" description="Disordered" evidence="3">
    <location>
        <begin position="18"/>
        <end position="42"/>
    </location>
</feature>
<evidence type="ECO:0000256" key="1">
    <source>
        <dbReference type="ARBA" id="ARBA00022741"/>
    </source>
</evidence>
<proteinExistence type="predicted"/>
<gene>
    <name evidence="5" type="primary">WAKL8</name>
    <name evidence="5" type="ORF">QJS10_CPB14g01436</name>
</gene>
<dbReference type="GO" id="GO:0004674">
    <property type="term" value="F:protein serine/threonine kinase activity"/>
    <property type="evidence" value="ECO:0007669"/>
    <property type="project" value="TreeGrafter"/>
</dbReference>
<keyword evidence="5" id="KW-0808">Transferase</keyword>
<evidence type="ECO:0000313" key="6">
    <source>
        <dbReference type="Proteomes" id="UP001180020"/>
    </source>
</evidence>
<keyword evidence="5" id="KW-0418">Kinase</keyword>
<dbReference type="GO" id="GO:0007166">
    <property type="term" value="P:cell surface receptor signaling pathway"/>
    <property type="evidence" value="ECO:0007669"/>
    <property type="project" value="InterPro"/>
</dbReference>
<dbReference type="SUPFAM" id="SSF56112">
    <property type="entry name" value="Protein kinase-like (PK-like)"/>
    <property type="match status" value="1"/>
</dbReference>
<accession>A0AAV9DBJ3</accession>
<reference evidence="5" key="1">
    <citation type="journal article" date="2023" name="Nat. Commun.">
        <title>Diploid and tetraploid genomes of Acorus and the evolution of monocots.</title>
        <authorList>
            <person name="Ma L."/>
            <person name="Liu K.W."/>
            <person name="Li Z."/>
            <person name="Hsiao Y.Y."/>
            <person name="Qi Y."/>
            <person name="Fu T."/>
            <person name="Tang G.D."/>
            <person name="Zhang D."/>
            <person name="Sun W.H."/>
            <person name="Liu D.K."/>
            <person name="Li Y."/>
            <person name="Chen G.Z."/>
            <person name="Liu X.D."/>
            <person name="Liao X.Y."/>
            <person name="Jiang Y.T."/>
            <person name="Yu X."/>
            <person name="Hao Y."/>
            <person name="Huang J."/>
            <person name="Zhao X.W."/>
            <person name="Ke S."/>
            <person name="Chen Y.Y."/>
            <person name="Wu W.L."/>
            <person name="Hsu J.L."/>
            <person name="Lin Y.F."/>
            <person name="Huang M.D."/>
            <person name="Li C.Y."/>
            <person name="Huang L."/>
            <person name="Wang Z.W."/>
            <person name="Zhao X."/>
            <person name="Zhong W.Y."/>
            <person name="Peng D.H."/>
            <person name="Ahmad S."/>
            <person name="Lan S."/>
            <person name="Zhang J.S."/>
            <person name="Tsai W.C."/>
            <person name="Van de Peer Y."/>
            <person name="Liu Z.J."/>
        </authorList>
    </citation>
    <scope>NUCLEOTIDE SEQUENCE</scope>
    <source>
        <strain evidence="5">CP</strain>
    </source>
</reference>
<dbReference type="InterPro" id="IPR011009">
    <property type="entry name" value="Kinase-like_dom_sf"/>
</dbReference>
<keyword evidence="1" id="KW-0547">Nucleotide-binding</keyword>
<evidence type="ECO:0000313" key="5">
    <source>
        <dbReference type="EMBL" id="KAK1298365.1"/>
    </source>
</evidence>
<reference evidence="5" key="2">
    <citation type="submission" date="2023-06" db="EMBL/GenBank/DDBJ databases">
        <authorList>
            <person name="Ma L."/>
            <person name="Liu K.-W."/>
            <person name="Li Z."/>
            <person name="Hsiao Y.-Y."/>
            <person name="Qi Y."/>
            <person name="Fu T."/>
            <person name="Tang G."/>
            <person name="Zhang D."/>
            <person name="Sun W.-H."/>
            <person name="Liu D.-K."/>
            <person name="Li Y."/>
            <person name="Chen G.-Z."/>
            <person name="Liu X.-D."/>
            <person name="Liao X.-Y."/>
            <person name="Jiang Y.-T."/>
            <person name="Yu X."/>
            <person name="Hao Y."/>
            <person name="Huang J."/>
            <person name="Zhao X.-W."/>
            <person name="Ke S."/>
            <person name="Chen Y.-Y."/>
            <person name="Wu W.-L."/>
            <person name="Hsu J.-L."/>
            <person name="Lin Y.-F."/>
            <person name="Huang M.-D."/>
            <person name="Li C.-Y."/>
            <person name="Huang L."/>
            <person name="Wang Z.-W."/>
            <person name="Zhao X."/>
            <person name="Zhong W.-Y."/>
            <person name="Peng D.-H."/>
            <person name="Ahmad S."/>
            <person name="Lan S."/>
            <person name="Zhang J.-S."/>
            <person name="Tsai W.-C."/>
            <person name="Van De Peer Y."/>
            <person name="Liu Z.-J."/>
        </authorList>
    </citation>
    <scope>NUCLEOTIDE SEQUENCE</scope>
    <source>
        <strain evidence="5">CP</strain>
        <tissue evidence="5">Leaves</tissue>
    </source>
</reference>
<dbReference type="GO" id="GO:0005886">
    <property type="term" value="C:plasma membrane"/>
    <property type="evidence" value="ECO:0007669"/>
    <property type="project" value="TreeGrafter"/>
</dbReference>
<comment type="caution">
    <text evidence="5">The sequence shown here is derived from an EMBL/GenBank/DDBJ whole genome shotgun (WGS) entry which is preliminary data.</text>
</comment>
<dbReference type="Gene3D" id="1.10.510.10">
    <property type="entry name" value="Transferase(Phosphotransferase) domain 1"/>
    <property type="match status" value="1"/>
</dbReference>
<dbReference type="PANTHER" id="PTHR27005:SF283">
    <property type="entry name" value="OS02G0633066 PROTEIN"/>
    <property type="match status" value="1"/>
</dbReference>
<protein>
    <submittedName>
        <fullName evidence="5">Wall-associated receptor kinase-like 8</fullName>
    </submittedName>
</protein>
<dbReference type="PANTHER" id="PTHR27005">
    <property type="entry name" value="WALL-ASSOCIATED RECEPTOR KINASE-LIKE 21"/>
    <property type="match status" value="1"/>
</dbReference>
<organism evidence="5 6">
    <name type="scientific">Acorus calamus</name>
    <name type="common">Sweet flag</name>
    <dbReference type="NCBI Taxonomy" id="4465"/>
    <lineage>
        <taxon>Eukaryota</taxon>
        <taxon>Viridiplantae</taxon>
        <taxon>Streptophyta</taxon>
        <taxon>Embryophyta</taxon>
        <taxon>Tracheophyta</taxon>
        <taxon>Spermatophyta</taxon>
        <taxon>Magnoliopsida</taxon>
        <taxon>Liliopsida</taxon>
        <taxon>Acoraceae</taxon>
        <taxon>Acorus</taxon>
    </lineage>
</organism>
<dbReference type="InterPro" id="IPR000719">
    <property type="entry name" value="Prot_kinase_dom"/>
</dbReference>
<evidence type="ECO:0000259" key="4">
    <source>
        <dbReference type="PROSITE" id="PS50011"/>
    </source>
</evidence>
<dbReference type="PROSITE" id="PS50011">
    <property type="entry name" value="PROTEIN_KINASE_DOM"/>
    <property type="match status" value="1"/>
</dbReference>
<dbReference type="Proteomes" id="UP001180020">
    <property type="component" value="Unassembled WGS sequence"/>
</dbReference>
<dbReference type="AlphaFoldDB" id="A0AAV9DBJ3"/>
<feature type="compositionally biased region" description="Basic and acidic residues" evidence="3">
    <location>
        <begin position="18"/>
        <end position="29"/>
    </location>
</feature>
<dbReference type="InterPro" id="IPR001245">
    <property type="entry name" value="Ser-Thr/Tyr_kinase_cat_dom"/>
</dbReference>
<keyword evidence="6" id="KW-1185">Reference proteome</keyword>
<dbReference type="EMBL" id="JAUJYO010000014">
    <property type="protein sequence ID" value="KAK1298365.1"/>
    <property type="molecule type" value="Genomic_DNA"/>
</dbReference>
<sequence>MEHHRLRSNPVVIVEADSTSRRRSSDRNVVDQGRWPSGLRTSHLRGRTGIESRIHRLIADTHNHLTNVGRCENILPGTPPCSTPNEVFHTGIKSSRILIDEFHSAKIGTFGFSMLIPSGQTRSVRTLNEKTAFGEPRDLYRYSEKDDVHDFGVVLIELLTGKRGMVHPFISYLKNNDLDLVLEARLLEEGKMKHLMECAVLASRCVQQDGEERPTMTEVAQELRKMSKRYSVALLKKFDSVQSKCSSPGRQRSVELSE</sequence>
<keyword evidence="5" id="KW-0675">Receptor</keyword>
<name>A0AAV9DBJ3_ACOCL</name>
<keyword evidence="2" id="KW-0067">ATP-binding</keyword>
<dbReference type="InterPro" id="IPR045274">
    <property type="entry name" value="WAK-like"/>
</dbReference>
<dbReference type="GO" id="GO:0005524">
    <property type="term" value="F:ATP binding"/>
    <property type="evidence" value="ECO:0007669"/>
    <property type="project" value="UniProtKB-KW"/>
</dbReference>
<feature type="domain" description="Protein kinase" evidence="4">
    <location>
        <begin position="1"/>
        <end position="226"/>
    </location>
</feature>